<feature type="compositionally biased region" description="Polar residues" evidence="1">
    <location>
        <begin position="253"/>
        <end position="265"/>
    </location>
</feature>
<feature type="compositionally biased region" description="Polar residues" evidence="1">
    <location>
        <begin position="204"/>
        <end position="229"/>
    </location>
</feature>
<dbReference type="OrthoDB" id="10383811at2759"/>
<dbReference type="Proteomes" id="UP000439903">
    <property type="component" value="Unassembled WGS sequence"/>
</dbReference>
<protein>
    <submittedName>
        <fullName evidence="2">Uncharacterized protein</fullName>
    </submittedName>
</protein>
<dbReference type="EMBL" id="WTPW01000388">
    <property type="protein sequence ID" value="KAF0516280.1"/>
    <property type="molecule type" value="Genomic_DNA"/>
</dbReference>
<keyword evidence="3" id="KW-1185">Reference proteome</keyword>
<accession>A0A8H4EM89</accession>
<name>A0A8H4EM89_GIGMA</name>
<feature type="region of interest" description="Disordered" evidence="1">
    <location>
        <begin position="204"/>
        <end position="265"/>
    </location>
</feature>
<comment type="caution">
    <text evidence="2">The sequence shown here is derived from an EMBL/GenBank/DDBJ whole genome shotgun (WGS) entry which is preliminary data.</text>
</comment>
<dbReference type="AlphaFoldDB" id="A0A8H4EM89"/>
<proteinExistence type="predicted"/>
<evidence type="ECO:0000313" key="2">
    <source>
        <dbReference type="EMBL" id="KAF0516280.1"/>
    </source>
</evidence>
<gene>
    <name evidence="2" type="ORF">F8M41_017118</name>
</gene>
<evidence type="ECO:0000313" key="3">
    <source>
        <dbReference type="Proteomes" id="UP000439903"/>
    </source>
</evidence>
<organism evidence="2 3">
    <name type="scientific">Gigaspora margarita</name>
    <dbReference type="NCBI Taxonomy" id="4874"/>
    <lineage>
        <taxon>Eukaryota</taxon>
        <taxon>Fungi</taxon>
        <taxon>Fungi incertae sedis</taxon>
        <taxon>Mucoromycota</taxon>
        <taxon>Glomeromycotina</taxon>
        <taxon>Glomeromycetes</taxon>
        <taxon>Diversisporales</taxon>
        <taxon>Gigasporaceae</taxon>
        <taxon>Gigaspora</taxon>
    </lineage>
</organism>
<sequence>MIQNRSRIEKPYQKNIKVLKIKTSVNHRQQGQQGQQGQQRDQSLNTEINLFSSSEIQQSCANKFLTAELLDQKAEDYSSNIQNNSMNISDLNFEKKYDNKRIDTHQENFTQPSNLNFQTDDSNKLMTQSQNSMQISESNLETDYSNSSFQNDFTQVSGLNSKTGDSNGWMAPFQSNSMENYDQNLETYNSNRCMAPFQNSTMSELNFGSNNSNEQMTLSPNNSTQMSDVKTNHNDGWILPSQNDSIKIDDGNRQPQNNSTKISNLGSNSCNRLMTTFQNDFTQDSTQISNLGTNSGSRLMTSFQNDFTQDSTQISNLGSNSSSRLMTPFQNDFTQISTLEIDDDNSDRLVASLQNDSLCNLHLSFELAQMIDSDSIQTIDSSFYTQLDIEQLLASLQENNSSITEESTTQHIQETYPKSSVYGFN</sequence>
<evidence type="ECO:0000256" key="1">
    <source>
        <dbReference type="SAM" id="MobiDB-lite"/>
    </source>
</evidence>
<reference evidence="2 3" key="1">
    <citation type="journal article" date="2019" name="Environ. Microbiol.">
        <title>At the nexus of three kingdoms: the genome of the mycorrhizal fungus Gigaspora margarita provides insights into plant, endobacterial and fungal interactions.</title>
        <authorList>
            <person name="Venice F."/>
            <person name="Ghignone S."/>
            <person name="Salvioli di Fossalunga A."/>
            <person name="Amselem J."/>
            <person name="Novero M."/>
            <person name="Xianan X."/>
            <person name="Sedzielewska Toro K."/>
            <person name="Morin E."/>
            <person name="Lipzen A."/>
            <person name="Grigoriev I.V."/>
            <person name="Henrissat B."/>
            <person name="Martin F.M."/>
            <person name="Bonfante P."/>
        </authorList>
    </citation>
    <scope>NUCLEOTIDE SEQUENCE [LARGE SCALE GENOMIC DNA]</scope>
    <source>
        <strain evidence="2 3">BEG34</strain>
    </source>
</reference>